<sequence>MTYIALTKTSRILAAVIAAGPTDFLSSLKKRPGAEDLFSKLIPDYWENKEEELKSRSAVYWAEKLHKKTPILLLQGSADWRTDSSDVLKMVSRLYETQHPLRFILFEGGDHGLNQHKEEVNELVVKWFNRYVKNRQP</sequence>
<dbReference type="SUPFAM" id="SSF53474">
    <property type="entry name" value="alpha/beta-Hydrolases"/>
    <property type="match status" value="1"/>
</dbReference>
<dbReference type="InterPro" id="IPR001375">
    <property type="entry name" value="Peptidase_S9_cat"/>
</dbReference>
<accession>X0VR63</accession>
<reference evidence="2" key="1">
    <citation type="journal article" date="2014" name="Front. Microbiol.">
        <title>High frequency of phylogenetically diverse reductive dehalogenase-homologous genes in deep subseafloor sedimentary metagenomes.</title>
        <authorList>
            <person name="Kawai M."/>
            <person name="Futagami T."/>
            <person name="Toyoda A."/>
            <person name="Takaki Y."/>
            <person name="Nishi S."/>
            <person name="Hori S."/>
            <person name="Arai W."/>
            <person name="Tsubouchi T."/>
            <person name="Morono Y."/>
            <person name="Uchiyama I."/>
            <person name="Ito T."/>
            <person name="Fujiyama A."/>
            <person name="Inagaki F."/>
            <person name="Takami H."/>
        </authorList>
    </citation>
    <scope>NUCLEOTIDE SEQUENCE</scope>
    <source>
        <strain evidence="2">Expedition CK06-06</strain>
    </source>
</reference>
<evidence type="ECO:0000313" key="2">
    <source>
        <dbReference type="EMBL" id="GAG20720.1"/>
    </source>
</evidence>
<dbReference type="Pfam" id="PF00326">
    <property type="entry name" value="Peptidase_S9"/>
    <property type="match status" value="1"/>
</dbReference>
<proteinExistence type="predicted"/>
<dbReference type="AlphaFoldDB" id="X0VR63"/>
<dbReference type="GO" id="GO:0008236">
    <property type="term" value="F:serine-type peptidase activity"/>
    <property type="evidence" value="ECO:0007669"/>
    <property type="project" value="InterPro"/>
</dbReference>
<dbReference type="Gene3D" id="3.40.50.1820">
    <property type="entry name" value="alpha/beta hydrolase"/>
    <property type="match status" value="1"/>
</dbReference>
<organism evidence="2">
    <name type="scientific">marine sediment metagenome</name>
    <dbReference type="NCBI Taxonomy" id="412755"/>
    <lineage>
        <taxon>unclassified sequences</taxon>
        <taxon>metagenomes</taxon>
        <taxon>ecological metagenomes</taxon>
    </lineage>
</organism>
<evidence type="ECO:0000259" key="1">
    <source>
        <dbReference type="Pfam" id="PF00326"/>
    </source>
</evidence>
<comment type="caution">
    <text evidence="2">The sequence shown here is derived from an EMBL/GenBank/DDBJ whole genome shotgun (WGS) entry which is preliminary data.</text>
</comment>
<name>X0VR63_9ZZZZ</name>
<dbReference type="GO" id="GO:0006508">
    <property type="term" value="P:proteolysis"/>
    <property type="evidence" value="ECO:0007669"/>
    <property type="project" value="InterPro"/>
</dbReference>
<gene>
    <name evidence="2" type="ORF">S01H1_49249</name>
</gene>
<feature type="domain" description="Peptidase S9 prolyl oligopeptidase catalytic" evidence="1">
    <location>
        <begin position="1"/>
        <end position="134"/>
    </location>
</feature>
<protein>
    <recommendedName>
        <fullName evidence="1">Peptidase S9 prolyl oligopeptidase catalytic domain-containing protein</fullName>
    </recommendedName>
</protein>
<dbReference type="EMBL" id="BARS01031666">
    <property type="protein sequence ID" value="GAG20720.1"/>
    <property type="molecule type" value="Genomic_DNA"/>
</dbReference>
<dbReference type="InterPro" id="IPR029058">
    <property type="entry name" value="AB_hydrolase_fold"/>
</dbReference>